<dbReference type="GO" id="GO:0003400">
    <property type="term" value="P:regulation of COPII vesicle coating"/>
    <property type="evidence" value="ECO:0007669"/>
    <property type="project" value="TreeGrafter"/>
</dbReference>
<dbReference type="Gene3D" id="2.130.10.10">
    <property type="entry name" value="YVTN repeat-like/Quinoprotein amine dehydrogenase"/>
    <property type="match status" value="1"/>
</dbReference>
<evidence type="ECO:0000256" key="6">
    <source>
        <dbReference type="ARBA" id="ARBA00022824"/>
    </source>
</evidence>
<keyword evidence="7" id="KW-0931">ER-Golgi transport</keyword>
<dbReference type="EMBL" id="JAEPQZ010000003">
    <property type="protein sequence ID" value="KAG2183424.1"/>
    <property type="molecule type" value="Genomic_DNA"/>
</dbReference>
<dbReference type="Proteomes" id="UP000654370">
    <property type="component" value="Unassembled WGS sequence"/>
</dbReference>
<dbReference type="InterPro" id="IPR045260">
    <property type="entry name" value="Sec12-like"/>
</dbReference>
<dbReference type="GO" id="GO:0005789">
    <property type="term" value="C:endoplasmic reticulum membrane"/>
    <property type="evidence" value="ECO:0007669"/>
    <property type="project" value="UniProtKB-SubCell"/>
</dbReference>
<dbReference type="PANTHER" id="PTHR23284:SF0">
    <property type="entry name" value="PROLACTIN REGULATORY ELEMENT-BINDING PROTEIN"/>
    <property type="match status" value="1"/>
</dbReference>
<evidence type="ECO:0000256" key="8">
    <source>
        <dbReference type="ARBA" id="ARBA00022927"/>
    </source>
</evidence>
<comment type="caution">
    <text evidence="11">The sequence shown here is derived from an EMBL/GenBank/DDBJ whole genome shotgun (WGS) entry which is preliminary data.</text>
</comment>
<proteinExistence type="predicted"/>
<evidence type="ECO:0000313" key="11">
    <source>
        <dbReference type="EMBL" id="KAG2183424.1"/>
    </source>
</evidence>
<keyword evidence="4" id="KW-0812">Transmembrane</keyword>
<gene>
    <name evidence="11" type="ORF">INT43_006430</name>
</gene>
<sequence>MPLKKPNVVTGDLSIYAVDFAPDGRLVTGGGVYQDSSVQNRIDVYDFSGKVNKLSPSTSLSLESFQCNAISLAVHPSSSMLAVGLSVPQSSSAAKDCKILDITETSIVPRLAVRTNSNSDHQYTQIITRFSASGKHLIAGFDDGKLAVLRYPSMAGMFPPLTVGEILDLDVQTHCNEELLAVASSKAIQLINVRTGATIEVIESPMLNHTTAGTFAACSFGRMNHRGYLYTVINVRSKNKSGAFICLWKLGKRIHSSIRQDKSASVTRSPITAFNMSADGSLIAFACEDLSLGLIDASTLQPIYRVRNAHTSPIFTISLSMDKDYIASAAGKQLRVAPLPKSISTG</sequence>
<evidence type="ECO:0000256" key="7">
    <source>
        <dbReference type="ARBA" id="ARBA00022892"/>
    </source>
</evidence>
<protein>
    <recommendedName>
        <fullName evidence="13">WD40 repeat-like protein</fullName>
    </recommendedName>
</protein>
<dbReference type="InterPro" id="IPR015943">
    <property type="entry name" value="WD40/YVTN_repeat-like_dom_sf"/>
</dbReference>
<evidence type="ECO:0000256" key="5">
    <source>
        <dbReference type="ARBA" id="ARBA00022737"/>
    </source>
</evidence>
<evidence type="ECO:0000256" key="3">
    <source>
        <dbReference type="ARBA" id="ARBA00022574"/>
    </source>
</evidence>
<dbReference type="GO" id="GO:0006888">
    <property type="term" value="P:endoplasmic reticulum to Golgi vesicle-mediated transport"/>
    <property type="evidence" value="ECO:0007669"/>
    <property type="project" value="TreeGrafter"/>
</dbReference>
<accession>A0A8H7Q1N6</accession>
<keyword evidence="2" id="KW-0813">Transport</keyword>
<dbReference type="PANTHER" id="PTHR23284">
    <property type="entry name" value="PROLACTIN REGULATORY ELEMENT BINDING PROTEIN"/>
    <property type="match status" value="1"/>
</dbReference>
<dbReference type="GO" id="GO:0015031">
    <property type="term" value="P:protein transport"/>
    <property type="evidence" value="ECO:0007669"/>
    <property type="project" value="UniProtKB-KW"/>
</dbReference>
<dbReference type="OrthoDB" id="2013972at2759"/>
<keyword evidence="3" id="KW-0853">WD repeat</keyword>
<keyword evidence="10" id="KW-0472">Membrane</keyword>
<keyword evidence="9" id="KW-1133">Transmembrane helix</keyword>
<evidence type="ECO:0008006" key="13">
    <source>
        <dbReference type="Google" id="ProtNLM"/>
    </source>
</evidence>
<evidence type="ECO:0000256" key="9">
    <source>
        <dbReference type="ARBA" id="ARBA00022989"/>
    </source>
</evidence>
<evidence type="ECO:0000256" key="2">
    <source>
        <dbReference type="ARBA" id="ARBA00022448"/>
    </source>
</evidence>
<evidence type="ECO:0000256" key="4">
    <source>
        <dbReference type="ARBA" id="ARBA00022692"/>
    </source>
</evidence>
<dbReference type="GO" id="GO:0005085">
    <property type="term" value="F:guanyl-nucleotide exchange factor activity"/>
    <property type="evidence" value="ECO:0007669"/>
    <property type="project" value="InterPro"/>
</dbReference>
<keyword evidence="5" id="KW-0677">Repeat</keyword>
<keyword evidence="6" id="KW-0256">Endoplasmic reticulum</keyword>
<dbReference type="SUPFAM" id="SSF50998">
    <property type="entry name" value="Quinoprotein alcohol dehydrogenase-like"/>
    <property type="match status" value="1"/>
</dbReference>
<keyword evidence="12" id="KW-1185">Reference proteome</keyword>
<name>A0A8H7Q1N6_MORIS</name>
<evidence type="ECO:0000256" key="1">
    <source>
        <dbReference type="ARBA" id="ARBA00004389"/>
    </source>
</evidence>
<reference evidence="11" key="1">
    <citation type="submission" date="2020-12" db="EMBL/GenBank/DDBJ databases">
        <title>Metabolic potential, ecology and presence of endohyphal bacteria is reflected in genomic diversity of Mucoromycotina.</title>
        <authorList>
            <person name="Muszewska A."/>
            <person name="Okrasinska A."/>
            <person name="Steczkiewicz K."/>
            <person name="Drgas O."/>
            <person name="Orlowska M."/>
            <person name="Perlinska-Lenart U."/>
            <person name="Aleksandrzak-Piekarczyk T."/>
            <person name="Szatraj K."/>
            <person name="Zielenkiewicz U."/>
            <person name="Pilsyk S."/>
            <person name="Malc E."/>
            <person name="Mieczkowski P."/>
            <person name="Kruszewska J.S."/>
            <person name="Biernat P."/>
            <person name="Pawlowska J."/>
        </authorList>
    </citation>
    <scope>NUCLEOTIDE SEQUENCE</scope>
    <source>
        <strain evidence="11">WA0000067209</strain>
    </source>
</reference>
<dbReference type="InterPro" id="IPR011047">
    <property type="entry name" value="Quinoprotein_ADH-like_sf"/>
</dbReference>
<evidence type="ECO:0000313" key="12">
    <source>
        <dbReference type="Proteomes" id="UP000654370"/>
    </source>
</evidence>
<dbReference type="AlphaFoldDB" id="A0A8H7Q1N6"/>
<organism evidence="11 12">
    <name type="scientific">Mortierella isabellina</name>
    <name type="common">Filamentous fungus</name>
    <name type="synonym">Umbelopsis isabellina</name>
    <dbReference type="NCBI Taxonomy" id="91625"/>
    <lineage>
        <taxon>Eukaryota</taxon>
        <taxon>Fungi</taxon>
        <taxon>Fungi incertae sedis</taxon>
        <taxon>Mucoromycota</taxon>
        <taxon>Mucoromycotina</taxon>
        <taxon>Umbelopsidomycetes</taxon>
        <taxon>Umbelopsidales</taxon>
        <taxon>Umbelopsidaceae</taxon>
        <taxon>Umbelopsis</taxon>
    </lineage>
</organism>
<keyword evidence="8" id="KW-0653">Protein transport</keyword>
<evidence type="ECO:0000256" key="10">
    <source>
        <dbReference type="ARBA" id="ARBA00023136"/>
    </source>
</evidence>
<comment type="subcellular location">
    <subcellularLocation>
        <location evidence="1">Endoplasmic reticulum membrane</location>
        <topology evidence="1">Single-pass membrane protein</topology>
    </subcellularLocation>
</comment>